<dbReference type="STRING" id="1522312.GCA_900177895_00337"/>
<evidence type="ECO:0000313" key="4">
    <source>
        <dbReference type="EMBL" id="SMQ12052.1"/>
    </source>
</evidence>
<gene>
    <name evidence="5" type="primary">yjiA_1</name>
    <name evidence="5" type="ORF">KEBURONENSIS_00935</name>
    <name evidence="4" type="ORF">KEBURONENSIS_01061</name>
</gene>
<reference evidence="5" key="2">
    <citation type="submission" date="2017-06" db="EMBL/GenBank/DDBJ databases">
        <authorList>
            <person name="Kim H.J."/>
            <person name="Triplett B.A."/>
        </authorList>
    </citation>
    <scope>NUCLEOTIDE SEQUENCE [LARGE SCALE GENOMIC DNA]</scope>
    <source>
        <strain evidence="5">Kingella_eburonensis</strain>
    </source>
</reference>
<protein>
    <submittedName>
        <fullName evidence="5">Putative GTP-binding protein YjiA</fullName>
    </submittedName>
</protein>
<dbReference type="InterPro" id="IPR011629">
    <property type="entry name" value="CobW-like_C"/>
</dbReference>
<comment type="function">
    <text evidence="1">Zinc chaperone that directly transfers zinc cofactor to target proteins, thereby activating them. Zinc is transferred from the CXCC motif in the GTPase domain to the zinc binding site in target proteins in a process requiring GTP hydrolysis.</text>
</comment>
<feature type="domain" description="CobW C-terminal" evidence="3">
    <location>
        <begin position="248"/>
        <end position="305"/>
    </location>
</feature>
<evidence type="ECO:0000256" key="1">
    <source>
        <dbReference type="ARBA" id="ARBA00045658"/>
    </source>
</evidence>
<reference evidence="6" key="3">
    <citation type="submission" date="2017-06" db="EMBL/GenBank/DDBJ databases">
        <authorList>
            <person name="Laurent S."/>
        </authorList>
    </citation>
    <scope>NUCLEOTIDE SEQUENCE [LARGE SCALE GENOMIC DNA]</scope>
</reference>
<dbReference type="Proteomes" id="UP000215450">
    <property type="component" value="Unassembled WGS sequence"/>
</dbReference>
<feature type="domain" description="CobW/HypB/UreG nucleotide-binding" evidence="2">
    <location>
        <begin position="3"/>
        <end position="167"/>
    </location>
</feature>
<dbReference type="InterPro" id="IPR027417">
    <property type="entry name" value="P-loop_NTPase"/>
</dbReference>
<dbReference type="RefSeq" id="WP_180676198.1">
    <property type="nucleotide sequence ID" value="NZ_FXUV02000015.1"/>
</dbReference>
<dbReference type="EMBL" id="FXUV01000013">
    <property type="protein sequence ID" value="SMQ12052.1"/>
    <property type="molecule type" value="Genomic_DNA"/>
</dbReference>
<keyword evidence="6" id="KW-1185">Reference proteome</keyword>
<dbReference type="AlphaFoldDB" id="A0A238T985"/>
<evidence type="ECO:0000259" key="2">
    <source>
        <dbReference type="Pfam" id="PF02492"/>
    </source>
</evidence>
<evidence type="ECO:0000313" key="6">
    <source>
        <dbReference type="Proteomes" id="UP000215450"/>
    </source>
</evidence>
<sequence>MKILIITGFLGAGKTRFIQEMARQTGQQFVILENEFGKLGLDGARLQESAGDQLKVWELSEGCICCSLDLDFTYTVLTIANSLNPDYLVIEPSGVAMPSNIIAQLNKIAYERITLAAPIVLIDGAHYQNSRAQFADYFQDQLSSANTVVVSKTENWRRDDFAKLREELSLSTEITLSETHYSHWSREQWQSLLETEMQLVNENGKTQFKFKQIKKQPENPLANISIESPYFANIGWLDYALRVLVSGCVGKIARAKGCCEIAGHWVKFDLVNTEYAITGSESMEDSRAVVIGQNFNHDAIKMLFQQK</sequence>
<dbReference type="EMBL" id="FXUV02000015">
    <property type="protein sequence ID" value="SNB61960.1"/>
    <property type="molecule type" value="Genomic_DNA"/>
</dbReference>
<name>A0A238T985_9NEIS</name>
<dbReference type="Pfam" id="PF07683">
    <property type="entry name" value="CobW_C"/>
    <property type="match status" value="1"/>
</dbReference>
<dbReference type="PANTHER" id="PTHR13748">
    <property type="entry name" value="COBW-RELATED"/>
    <property type="match status" value="1"/>
</dbReference>
<accession>A0A238T985</accession>
<proteinExistence type="predicted"/>
<dbReference type="InterPro" id="IPR003495">
    <property type="entry name" value="CobW/HypB/UreG_nucleotide-bd"/>
</dbReference>
<dbReference type="GO" id="GO:0005737">
    <property type="term" value="C:cytoplasm"/>
    <property type="evidence" value="ECO:0007669"/>
    <property type="project" value="TreeGrafter"/>
</dbReference>
<organism evidence="5 6">
    <name type="scientific">Kingella negevensis</name>
    <dbReference type="NCBI Taxonomy" id="1522312"/>
    <lineage>
        <taxon>Bacteria</taxon>
        <taxon>Pseudomonadati</taxon>
        <taxon>Pseudomonadota</taxon>
        <taxon>Betaproteobacteria</taxon>
        <taxon>Neisseriales</taxon>
        <taxon>Neisseriaceae</taxon>
        <taxon>Kingella</taxon>
    </lineage>
</organism>
<dbReference type="InterPro" id="IPR051316">
    <property type="entry name" value="Zinc-reg_GTPase_activator"/>
</dbReference>
<dbReference type="PANTHER" id="PTHR13748:SF46">
    <property type="entry name" value="ZINC CHAPERONE YEIR"/>
    <property type="match status" value="1"/>
</dbReference>
<reference evidence="4" key="1">
    <citation type="submission" date="2017-05" db="EMBL/GenBank/DDBJ databases">
        <authorList>
            <person name="Song R."/>
            <person name="Chenine A.L."/>
            <person name="Ruprecht R.M."/>
        </authorList>
    </citation>
    <scope>NUCLEOTIDE SEQUENCE</scope>
    <source>
        <strain evidence="4">Kingella_eburonensis</strain>
    </source>
</reference>
<dbReference type="Gene3D" id="3.40.50.300">
    <property type="entry name" value="P-loop containing nucleotide triphosphate hydrolases"/>
    <property type="match status" value="1"/>
</dbReference>
<evidence type="ECO:0000259" key="3">
    <source>
        <dbReference type="Pfam" id="PF07683"/>
    </source>
</evidence>
<dbReference type="Pfam" id="PF02492">
    <property type="entry name" value="cobW"/>
    <property type="match status" value="1"/>
</dbReference>
<dbReference type="SUPFAM" id="SSF52540">
    <property type="entry name" value="P-loop containing nucleoside triphosphate hydrolases"/>
    <property type="match status" value="1"/>
</dbReference>
<evidence type="ECO:0000313" key="5">
    <source>
        <dbReference type="EMBL" id="SNB61960.1"/>
    </source>
</evidence>